<gene>
    <name evidence="1" type="ORF">G3I32_03105</name>
</gene>
<dbReference type="AlphaFoldDB" id="A0A7K3PCZ5"/>
<sequence length="46" mass="5228">MWVDLARRTNRRVPDASVAAVADALDYLCLAQLYLRDNGPTFYAVR</sequence>
<dbReference type="EMBL" id="JAAGMA010000085">
    <property type="protein sequence ID" value="NEB07874.1"/>
    <property type="molecule type" value="Genomic_DNA"/>
</dbReference>
<reference evidence="1 2" key="1">
    <citation type="submission" date="2020-01" db="EMBL/GenBank/DDBJ databases">
        <title>Insect and environment-associated Actinomycetes.</title>
        <authorList>
            <person name="Currrie C."/>
            <person name="Chevrette M."/>
            <person name="Carlson C."/>
            <person name="Stubbendieck R."/>
            <person name="Wendt-Pienkowski E."/>
        </authorList>
    </citation>
    <scope>NUCLEOTIDE SEQUENCE [LARGE SCALE GENOMIC DNA]</scope>
    <source>
        <strain evidence="1 2">SID14163</strain>
    </source>
</reference>
<proteinExistence type="predicted"/>
<accession>A0A7K3PCZ5</accession>
<dbReference type="Proteomes" id="UP000470446">
    <property type="component" value="Unassembled WGS sequence"/>
</dbReference>
<evidence type="ECO:0000313" key="2">
    <source>
        <dbReference type="Proteomes" id="UP000470446"/>
    </source>
</evidence>
<name>A0A7K3PCZ5_9ACTN</name>
<dbReference type="RefSeq" id="WP_164243809.1">
    <property type="nucleotide sequence ID" value="NZ_JAAGMA010000085.1"/>
</dbReference>
<comment type="caution">
    <text evidence="1">The sequence shown here is derived from an EMBL/GenBank/DDBJ whole genome shotgun (WGS) entry which is preliminary data.</text>
</comment>
<organism evidence="1 2">
    <name type="scientific">Streptomyces coelicoflavus</name>
    <dbReference type="NCBI Taxonomy" id="285562"/>
    <lineage>
        <taxon>Bacteria</taxon>
        <taxon>Bacillati</taxon>
        <taxon>Actinomycetota</taxon>
        <taxon>Actinomycetes</taxon>
        <taxon>Kitasatosporales</taxon>
        <taxon>Streptomycetaceae</taxon>
        <taxon>Streptomyces</taxon>
    </lineage>
</organism>
<evidence type="ECO:0000313" key="1">
    <source>
        <dbReference type="EMBL" id="NEB07874.1"/>
    </source>
</evidence>
<protein>
    <submittedName>
        <fullName evidence="1">Uncharacterized protein</fullName>
    </submittedName>
</protein>